<sequence length="84" mass="9772">MRSLSHTSLCKTVLSTTEDPDARSFKAAKRCLLLQNLEIRQRCRNSKLPRCIRWRLCWLPGGKPQPFTKHPTQQLSKNHGYQLP</sequence>
<dbReference type="Proteomes" id="UP000242381">
    <property type="component" value="Unassembled WGS sequence"/>
</dbReference>
<reference evidence="2 3" key="1">
    <citation type="journal article" date="2016" name="Proc. Natl. Acad. Sci. U.S.A.">
        <title>Lipid metabolic changes in an early divergent fungus govern the establishment of a mutualistic symbiosis with endobacteria.</title>
        <authorList>
            <person name="Lastovetsky O.A."/>
            <person name="Gaspar M.L."/>
            <person name="Mondo S.J."/>
            <person name="LaButti K.M."/>
            <person name="Sandor L."/>
            <person name="Grigoriev I.V."/>
            <person name="Henry S.A."/>
            <person name="Pawlowska T.E."/>
        </authorList>
    </citation>
    <scope>NUCLEOTIDE SEQUENCE [LARGE SCALE GENOMIC DNA]</scope>
    <source>
        <strain evidence="2 3">ATCC 11559</strain>
    </source>
</reference>
<dbReference type="OMA" id="PRCIRWR"/>
<dbReference type="VEuPathDB" id="FungiDB:BCV72DRAFT_324440"/>
<name>A0A1X0RNR1_RHIZD</name>
<feature type="compositionally biased region" description="Polar residues" evidence="1">
    <location>
        <begin position="70"/>
        <end position="84"/>
    </location>
</feature>
<feature type="region of interest" description="Disordered" evidence="1">
    <location>
        <begin position="64"/>
        <end position="84"/>
    </location>
</feature>
<evidence type="ECO:0000256" key="1">
    <source>
        <dbReference type="SAM" id="MobiDB-lite"/>
    </source>
</evidence>
<dbReference type="AlphaFoldDB" id="A0A1X0RNR1"/>
<evidence type="ECO:0000313" key="3">
    <source>
        <dbReference type="Proteomes" id="UP000242381"/>
    </source>
</evidence>
<dbReference type="EMBL" id="KV921522">
    <property type="protein sequence ID" value="ORE13630.1"/>
    <property type="molecule type" value="Genomic_DNA"/>
</dbReference>
<protein>
    <submittedName>
        <fullName evidence="2">Uncharacterized protein</fullName>
    </submittedName>
</protein>
<accession>A0A1X0RNR1</accession>
<organism evidence="2 3">
    <name type="scientific">Rhizopus microsporus</name>
    <dbReference type="NCBI Taxonomy" id="58291"/>
    <lineage>
        <taxon>Eukaryota</taxon>
        <taxon>Fungi</taxon>
        <taxon>Fungi incertae sedis</taxon>
        <taxon>Mucoromycota</taxon>
        <taxon>Mucoromycotina</taxon>
        <taxon>Mucoromycetes</taxon>
        <taxon>Mucorales</taxon>
        <taxon>Mucorineae</taxon>
        <taxon>Rhizopodaceae</taxon>
        <taxon>Rhizopus</taxon>
    </lineage>
</organism>
<gene>
    <name evidence="2" type="ORF">BCV71DRAFT_251714</name>
</gene>
<evidence type="ECO:0000313" key="2">
    <source>
        <dbReference type="EMBL" id="ORE13630.1"/>
    </source>
</evidence>
<proteinExistence type="predicted"/>